<dbReference type="InterPro" id="IPR018759">
    <property type="entry name" value="BBP2_2"/>
</dbReference>
<sequence length="393" mass="43168">MKKNTLVIPSLVALAATASSASAQGLLDVSPTSGETGSLPLTFTAGVETGWDSNVNNSSNNEVDSLFTAGNLGMEYSSVTERTSVALGVKGGVFYYFDQAPGIDDTLYNARVNFAFSHAVSDRLRISNRSYYSYEFEPDYVIGESLSRRADQYNYGYTSFNVGYSLTERVYSSTDLTVSGITYDQSLVSFSEDRLTYGVGESLRYAVDENFGLDATYRWSLTDYDNGAETQSHYALVGFDYAADENTDIVARVGAQFRLSDDYGDKTSPYFEGALTHDVSEVTTFSWLHRLGYEESDLNALTTSRYAYRTSASLSRSLTEKLTGSTGLVYSYADFDGAASRTDNLVSARFGVNYALTQAFTVGANYSFNMVDSDDALRDYDRHRVSLNLGATF</sequence>
<gene>
    <name evidence="1" type="ORF">G3M56_004215</name>
</gene>
<evidence type="ECO:0000313" key="1">
    <source>
        <dbReference type="EMBL" id="QQL45795.1"/>
    </source>
</evidence>
<dbReference type="KEGG" id="soa:G3M56_004215"/>
<protein>
    <submittedName>
        <fullName evidence="1">Outer membrane beta-barrel protein</fullName>
    </submittedName>
</protein>
<name>A0A6B3L8R5_9BACT</name>
<dbReference type="SUPFAM" id="SSF56935">
    <property type="entry name" value="Porins"/>
    <property type="match status" value="1"/>
</dbReference>
<proteinExistence type="predicted"/>
<reference evidence="1 2" key="1">
    <citation type="submission" date="2020-12" db="EMBL/GenBank/DDBJ databases">
        <title>Sulforoseuscoccus oceanibium gen. nov., sp. nov., a representative of the phylum Verrucomicrobia with special cytoplasmic membrane, and proposal of Sulforoseuscoccusaceae fam. nov.</title>
        <authorList>
            <person name="Xi F."/>
        </authorList>
    </citation>
    <scope>NUCLEOTIDE SEQUENCE [LARGE SCALE GENOMIC DNA]</scope>
    <source>
        <strain evidence="1 2">T37</strain>
    </source>
</reference>
<organism evidence="1 2">
    <name type="scientific">Sulfuriroseicoccus oceanibius</name>
    <dbReference type="NCBI Taxonomy" id="2707525"/>
    <lineage>
        <taxon>Bacteria</taxon>
        <taxon>Pseudomonadati</taxon>
        <taxon>Verrucomicrobiota</taxon>
        <taxon>Verrucomicrobiia</taxon>
        <taxon>Verrucomicrobiales</taxon>
        <taxon>Verrucomicrobiaceae</taxon>
        <taxon>Sulfuriroseicoccus</taxon>
    </lineage>
</organism>
<dbReference type="EMBL" id="CP066776">
    <property type="protein sequence ID" value="QQL45795.1"/>
    <property type="molecule type" value="Genomic_DNA"/>
</dbReference>
<accession>A0A6B3L8R5</accession>
<dbReference type="Pfam" id="PF10082">
    <property type="entry name" value="BBP2_2"/>
    <property type="match status" value="1"/>
</dbReference>
<evidence type="ECO:0000313" key="2">
    <source>
        <dbReference type="Proteomes" id="UP000475117"/>
    </source>
</evidence>
<keyword evidence="2" id="KW-1185">Reference proteome</keyword>
<dbReference type="Proteomes" id="UP000475117">
    <property type="component" value="Chromosome"/>
</dbReference>
<dbReference type="AlphaFoldDB" id="A0A6B3L8R5"/>
<dbReference type="RefSeq" id="WP_164364458.1">
    <property type="nucleotide sequence ID" value="NZ_CP066776.1"/>
</dbReference>